<dbReference type="PROSITE" id="PS50893">
    <property type="entry name" value="ABC_TRANSPORTER_2"/>
    <property type="match status" value="2"/>
</dbReference>
<comment type="domain">
    <text evidence="8">The arm domain is inserted in the first ABC transporter domain. Probably contacts ribosomal protein L1.</text>
</comment>
<dbReference type="EC" id="3.6.1.-" evidence="8"/>
<keyword evidence="8" id="KW-0694">RNA-binding</keyword>
<dbReference type="PANTHER" id="PTHR43858:SF1">
    <property type="entry name" value="ABC TRANSPORTER-RELATED PROTEIN"/>
    <property type="match status" value="1"/>
</dbReference>
<keyword evidence="8" id="KW-0963">Cytoplasm</keyword>
<evidence type="ECO:0000256" key="5">
    <source>
        <dbReference type="ARBA" id="ARBA00022741"/>
    </source>
</evidence>
<comment type="function">
    <text evidence="8">A translation factor that gates the progression of the 70S ribosomal initiation complex (IC, containing tRNA(fMet) in the P-site) into the translation elongation cycle by using a mechanism sensitive to the ATP/ADP ratio. Binds to the 70S ribosome E-site where it modulates the state of the translating ribosome during subunit translocation. ATP hydrolysis probably frees it from the ribosome, which can enter the elongation phase.</text>
</comment>
<keyword evidence="5 8" id="KW-0547">Nucleotide-binding</keyword>
<sequence>MAQYVFTMNRVGKIVPPKRQILKDISLSFFPGAKIGVLGLNGAGKSTLLKIMAGVDTDIEGEALPMPGIKIGYLPQEPQLDPNHTVREAVEEGLGEVLNAQKRLEEVYAAYAEPDADFDALAAEQAKLEAIINAAGTNAETQMEIAADALRLPPWEAKIEHLSGGEKRRVALCRLLLSQPDMLLLDEPTNHLDAESVEWLEQFLHRFPGTVVAVTHDRYFLDNAAEWILELDRGEGIPWKGNYSSWLDQKEKRLEIEKRQEDARMKAIKHELEWVRQNAKGRQAKSKARLARFEEMSSYEYQARNETNEIFIPVAERLGNNVIEFKHVTKGFGDRLLIDDLSFKIPPGAIVGVIGPNGAGKSTLFKMILGKEKPDAGEIEIGQTVKISAVDQMRDSLPNDKTAWEAVSDGQDILQVGKFQMPSRAYLGRFNFKGGDQQKLVGTLSGGERGRLHLAKTLLAGGNVLLLDEPSNDLDVETLRALEDALLEFAGCAMVTSHDRWFLDRIATHILAFEGDSKVVFFDGNYTEYEADKRKRLGEEAARPHRLRFKPLKH</sequence>
<dbReference type="Gene3D" id="3.40.50.300">
    <property type="entry name" value="P-loop containing nucleotide triphosphate hydrolases"/>
    <property type="match status" value="2"/>
</dbReference>
<comment type="caution">
    <text evidence="10">The sequence shown here is derived from an EMBL/GenBank/DDBJ whole genome shotgun (WGS) entry which is preliminary data.</text>
</comment>
<evidence type="ECO:0000256" key="1">
    <source>
        <dbReference type="ARBA" id="ARBA00005868"/>
    </source>
</evidence>
<keyword evidence="8" id="KW-0677">Repeat</keyword>
<keyword evidence="2" id="KW-1003">Cell membrane</keyword>
<feature type="region of interest" description="PtIM" evidence="8">
    <location>
        <begin position="241"/>
        <end position="321"/>
    </location>
</feature>
<dbReference type="SUPFAM" id="SSF52540">
    <property type="entry name" value="P-loop containing nucleoside triphosphate hydrolases"/>
    <property type="match status" value="2"/>
</dbReference>
<dbReference type="InterPro" id="IPR027417">
    <property type="entry name" value="P-loop_NTPase"/>
</dbReference>
<dbReference type="InterPro" id="IPR003593">
    <property type="entry name" value="AAA+_ATPase"/>
</dbReference>
<feature type="domain" description="ABC transporter" evidence="9">
    <location>
        <begin position="323"/>
        <end position="549"/>
    </location>
</feature>
<dbReference type="Pfam" id="PF12848">
    <property type="entry name" value="ABC_tran_Xtn"/>
    <property type="match status" value="1"/>
</dbReference>
<evidence type="ECO:0000256" key="2">
    <source>
        <dbReference type="ARBA" id="ARBA00022475"/>
    </source>
</evidence>
<dbReference type="InterPro" id="IPR022374">
    <property type="entry name" value="EttA"/>
</dbReference>
<keyword evidence="4 8" id="KW-0699">rRNA-binding</keyword>
<dbReference type="Pfam" id="PF00005">
    <property type="entry name" value="ABC_tran"/>
    <property type="match status" value="2"/>
</dbReference>
<dbReference type="CDD" id="cd03221">
    <property type="entry name" value="ABCF_EF-3"/>
    <property type="match status" value="2"/>
</dbReference>
<proteinExistence type="inferred from homology"/>
<dbReference type="InterPro" id="IPR017871">
    <property type="entry name" value="ABC_transporter-like_CS"/>
</dbReference>
<comment type="similarity">
    <text evidence="1 8">Belongs to the ABC transporter superfamily. ABCF family. Translational throttle EttA subfamily.</text>
</comment>
<dbReference type="InterPro" id="IPR032781">
    <property type="entry name" value="ABC_tran_Xtn"/>
</dbReference>
<keyword evidence="7 8" id="KW-0810">Translation regulation</keyword>
<evidence type="ECO:0000256" key="7">
    <source>
        <dbReference type="ARBA" id="ARBA00022845"/>
    </source>
</evidence>
<dbReference type="EMBL" id="JACJKX010000021">
    <property type="protein sequence ID" value="MBM6929326.1"/>
    <property type="molecule type" value="Genomic_DNA"/>
</dbReference>
<evidence type="ECO:0000259" key="9">
    <source>
        <dbReference type="PROSITE" id="PS50893"/>
    </source>
</evidence>
<dbReference type="RefSeq" id="WP_205050912.1">
    <property type="nucleotide sequence ID" value="NZ_JACJKX010000021.1"/>
</dbReference>
<feature type="binding site" evidence="8">
    <location>
        <begin position="39"/>
        <end position="46"/>
    </location>
    <ligand>
        <name>ATP</name>
        <dbReference type="ChEBI" id="CHEBI:30616"/>
        <label>1</label>
    </ligand>
</feature>
<accession>A0ABS2GVT8</accession>
<dbReference type="PROSITE" id="PS00211">
    <property type="entry name" value="ABC_TRANSPORTER_1"/>
    <property type="match status" value="1"/>
</dbReference>
<keyword evidence="2" id="KW-0472">Membrane</keyword>
<gene>
    <name evidence="8 10" type="primary">ettA</name>
    <name evidence="10" type="ORF">H5985_08615</name>
</gene>
<evidence type="ECO:0000256" key="3">
    <source>
        <dbReference type="ARBA" id="ARBA00022555"/>
    </source>
</evidence>
<evidence type="ECO:0000256" key="8">
    <source>
        <dbReference type="HAMAP-Rule" id="MF_00847"/>
    </source>
</evidence>
<comment type="catalytic activity">
    <reaction evidence="8">
        <text>ATP + H2O = ADP + phosphate + H(+)</text>
        <dbReference type="Rhea" id="RHEA:13065"/>
        <dbReference type="ChEBI" id="CHEBI:15377"/>
        <dbReference type="ChEBI" id="CHEBI:15378"/>
        <dbReference type="ChEBI" id="CHEBI:30616"/>
        <dbReference type="ChEBI" id="CHEBI:43474"/>
        <dbReference type="ChEBI" id="CHEBI:456216"/>
    </reaction>
</comment>
<evidence type="ECO:0000313" key="11">
    <source>
        <dbReference type="Proteomes" id="UP000777002"/>
    </source>
</evidence>
<name>A0ABS2GVT8_9BURK</name>
<reference evidence="10 11" key="1">
    <citation type="journal article" date="2021" name="Sci. Rep.">
        <title>The distribution of antibiotic resistance genes in chicken gut microbiota commensals.</title>
        <authorList>
            <person name="Juricova H."/>
            <person name="Matiasovicova J."/>
            <person name="Kubasova T."/>
            <person name="Cejkova D."/>
            <person name="Rychlik I."/>
        </authorList>
    </citation>
    <scope>NUCLEOTIDE SEQUENCE [LARGE SCALE GENOMIC DNA]</scope>
    <source>
        <strain evidence="10 11">An562</strain>
    </source>
</reference>
<keyword evidence="8" id="KW-0378">Hydrolase</keyword>
<keyword evidence="3 8" id="KW-0820">tRNA-binding</keyword>
<dbReference type="HAMAP" id="MF_00847">
    <property type="entry name" value="EttA"/>
    <property type="match status" value="1"/>
</dbReference>
<comment type="subcellular location">
    <subcellularLocation>
        <location evidence="8">Cytoplasm</location>
    </subcellularLocation>
    <text evidence="8">Associates with ribosomes and polysomes.</text>
</comment>
<dbReference type="InterPro" id="IPR003439">
    <property type="entry name" value="ABC_transporter-like_ATP-bd"/>
</dbReference>
<evidence type="ECO:0000256" key="6">
    <source>
        <dbReference type="ARBA" id="ARBA00022840"/>
    </source>
</evidence>
<comment type="subunit">
    <text evidence="8">Monomer. Probably contacts ribosomal proteins L1, L5, L33 and S7, the 16S and 23S rRNA and the P-site containing tRNA(fMet).</text>
</comment>
<feature type="region of interest" description="Arm" evidence="8">
    <location>
        <begin position="95"/>
        <end position="139"/>
    </location>
</feature>
<dbReference type="NCBIfam" id="NF008775">
    <property type="entry name" value="PRK11819.1"/>
    <property type="match status" value="1"/>
</dbReference>
<comment type="domain">
    <text evidence="8">The P-site tRNA interaction motif (PtIM domain) probably interacts with the P-site tRNA(fMet) as well as the 23S rRNA.</text>
</comment>
<keyword evidence="8" id="KW-0648">Protein biosynthesis</keyword>
<organism evidence="10 11">
    <name type="scientific">Parasutterella secunda</name>
    <dbReference type="NCBI Taxonomy" id="626947"/>
    <lineage>
        <taxon>Bacteria</taxon>
        <taxon>Pseudomonadati</taxon>
        <taxon>Pseudomonadota</taxon>
        <taxon>Betaproteobacteria</taxon>
        <taxon>Burkholderiales</taxon>
        <taxon>Sutterellaceae</taxon>
        <taxon>Parasutterella</taxon>
    </lineage>
</organism>
<dbReference type="NCBIfam" id="TIGR03719">
    <property type="entry name" value="ABC_ABC_ChvD"/>
    <property type="match status" value="1"/>
</dbReference>
<evidence type="ECO:0000256" key="4">
    <source>
        <dbReference type="ARBA" id="ARBA00022730"/>
    </source>
</evidence>
<dbReference type="Proteomes" id="UP000777002">
    <property type="component" value="Unassembled WGS sequence"/>
</dbReference>
<protein>
    <recommendedName>
        <fullName evidence="8">Energy-dependent translational throttle protein EttA</fullName>
        <ecNumber evidence="8">3.6.1.-</ecNumber>
    </recommendedName>
    <alternativeName>
        <fullName evidence="8">Translational regulatory factor EttA</fullName>
    </alternativeName>
</protein>
<feature type="domain" description="ABC transporter" evidence="9">
    <location>
        <begin position="6"/>
        <end position="258"/>
    </location>
</feature>
<keyword evidence="11" id="KW-1185">Reference proteome</keyword>
<evidence type="ECO:0000313" key="10">
    <source>
        <dbReference type="EMBL" id="MBM6929326.1"/>
    </source>
</evidence>
<dbReference type="SMART" id="SM00382">
    <property type="entry name" value="AAA"/>
    <property type="match status" value="2"/>
</dbReference>
<dbReference type="PANTHER" id="PTHR43858">
    <property type="entry name" value="ENERGY-DEPENDENT TRANSLATIONAL THROTTLE PROTEIN ETTA"/>
    <property type="match status" value="1"/>
</dbReference>
<keyword evidence="6 8" id="KW-0067">ATP-binding</keyword>
<feature type="binding site" evidence="8">
    <location>
        <begin position="355"/>
        <end position="362"/>
    </location>
    <ligand>
        <name>ATP</name>
        <dbReference type="ChEBI" id="CHEBI:30616"/>
        <label>2</label>
    </ligand>
</feature>